<accession>A0A4Q5M667</accession>
<keyword evidence="3" id="KW-1185">Reference proteome</keyword>
<dbReference type="PANTHER" id="PTHR42879:SF6">
    <property type="entry name" value="NADPH-DEPENDENT REDUCTASE BACG"/>
    <property type="match status" value="1"/>
</dbReference>
<evidence type="ECO:0000313" key="2">
    <source>
        <dbReference type="EMBL" id="RYU97729.1"/>
    </source>
</evidence>
<dbReference type="InterPro" id="IPR002347">
    <property type="entry name" value="SDR_fam"/>
</dbReference>
<evidence type="ECO:0000313" key="3">
    <source>
        <dbReference type="Proteomes" id="UP000293162"/>
    </source>
</evidence>
<comment type="similarity">
    <text evidence="1">Belongs to the short-chain dehydrogenases/reductases (SDR) family.</text>
</comment>
<dbReference type="Proteomes" id="UP000293162">
    <property type="component" value="Unassembled WGS sequence"/>
</dbReference>
<dbReference type="InterPro" id="IPR036291">
    <property type="entry name" value="NAD(P)-bd_dom_sf"/>
</dbReference>
<protein>
    <submittedName>
        <fullName evidence="2">SDR family oxidoreductase</fullName>
    </submittedName>
</protein>
<evidence type="ECO:0000256" key="1">
    <source>
        <dbReference type="ARBA" id="ARBA00006484"/>
    </source>
</evidence>
<dbReference type="Pfam" id="PF13561">
    <property type="entry name" value="adh_short_C2"/>
    <property type="match status" value="1"/>
</dbReference>
<comment type="caution">
    <text evidence="2">The sequence shown here is derived from an EMBL/GenBank/DDBJ whole genome shotgun (WGS) entry which is preliminary data.</text>
</comment>
<dbReference type="OrthoDB" id="9804774at2"/>
<dbReference type="PANTHER" id="PTHR42879">
    <property type="entry name" value="3-OXOACYL-(ACYL-CARRIER-PROTEIN) REDUCTASE"/>
    <property type="match status" value="1"/>
</dbReference>
<gene>
    <name evidence="2" type="ORF">EWM59_00990</name>
</gene>
<dbReference type="EMBL" id="SEWF01000001">
    <property type="protein sequence ID" value="RYU97729.1"/>
    <property type="molecule type" value="Genomic_DNA"/>
</dbReference>
<sequence length="262" mass="27870">MNLDLTGKTALVCGSTQGIGKATAIELALLGANVTLIARNEDKLKEVVKELPRKKNQKHRYLIIDFSKTAQIKPKIDRYLAKYPEVHMLINNTGGPSGGAIIEADAAQFTQTFNEHVVAAQLLTQAVVPSMKNAGFGRIVNITSVGMKQPIIGLGVSNTIRGAMGNWAKSMANELGKYGITTNNVLPGYTTTARLEKINETRAKATNKSIEAIEKDLLKDIPIGRFTAPEETGAVIAFLCSPAAGSVNGVSIPVDGGRTNAV</sequence>
<dbReference type="PRINTS" id="PR00081">
    <property type="entry name" value="GDHRDH"/>
</dbReference>
<name>A0A4Q5M667_9BACT</name>
<dbReference type="SUPFAM" id="SSF51735">
    <property type="entry name" value="NAD(P)-binding Rossmann-fold domains"/>
    <property type="match status" value="1"/>
</dbReference>
<dbReference type="Gene3D" id="3.40.50.720">
    <property type="entry name" value="NAD(P)-binding Rossmann-like Domain"/>
    <property type="match status" value="1"/>
</dbReference>
<organism evidence="2 3">
    <name type="scientific">Emticicia agri</name>
    <dbReference type="NCBI Taxonomy" id="2492393"/>
    <lineage>
        <taxon>Bacteria</taxon>
        <taxon>Pseudomonadati</taxon>
        <taxon>Bacteroidota</taxon>
        <taxon>Cytophagia</taxon>
        <taxon>Cytophagales</taxon>
        <taxon>Leadbetterellaceae</taxon>
        <taxon>Emticicia</taxon>
    </lineage>
</organism>
<dbReference type="RefSeq" id="WP_130019073.1">
    <property type="nucleotide sequence ID" value="NZ_SEWF01000001.1"/>
</dbReference>
<dbReference type="InterPro" id="IPR050259">
    <property type="entry name" value="SDR"/>
</dbReference>
<dbReference type="AlphaFoldDB" id="A0A4Q5M667"/>
<reference evidence="2 3" key="1">
    <citation type="submission" date="2019-02" db="EMBL/GenBank/DDBJ databases">
        <title>Bacterial novel species Emticicia sp. 17J42-9 isolated from soil.</title>
        <authorList>
            <person name="Jung H.-Y."/>
        </authorList>
    </citation>
    <scope>NUCLEOTIDE SEQUENCE [LARGE SCALE GENOMIC DNA]</scope>
    <source>
        <strain evidence="2 3">17J42-9</strain>
    </source>
</reference>
<proteinExistence type="inferred from homology"/>